<gene>
    <name evidence="1" type="ORF">I306_01473</name>
</gene>
<sequence>MNDDDDECGGVVRCNIILNKIWSSKIQAAFLQLGSKQAVEQLPSTGVEPPRRRCRSYQVWYQQQGELCVNESRRLGSKSGEGKGM</sequence>
<evidence type="ECO:0000313" key="1">
    <source>
        <dbReference type="EMBL" id="KIR81440.1"/>
    </source>
</evidence>
<evidence type="ECO:0000313" key="2">
    <source>
        <dbReference type="Proteomes" id="UP000054272"/>
    </source>
</evidence>
<accession>A0ABR5C0N8</accession>
<protein>
    <submittedName>
        <fullName evidence="1">Uncharacterized protein</fullName>
    </submittedName>
</protein>
<proteinExistence type="predicted"/>
<organism evidence="1 2">
    <name type="scientific">Cryptococcus gattii EJB2</name>
    <dbReference type="NCBI Taxonomy" id="1296103"/>
    <lineage>
        <taxon>Eukaryota</taxon>
        <taxon>Fungi</taxon>
        <taxon>Dikarya</taxon>
        <taxon>Basidiomycota</taxon>
        <taxon>Agaricomycotina</taxon>
        <taxon>Tremellomycetes</taxon>
        <taxon>Tremellales</taxon>
        <taxon>Cryptococcaceae</taxon>
        <taxon>Cryptococcus</taxon>
        <taxon>Cryptococcus gattii species complex</taxon>
    </lineage>
</organism>
<reference evidence="1 2" key="1">
    <citation type="submission" date="2015-01" db="EMBL/GenBank/DDBJ databases">
        <title>The Genome Sequence of Cryptococcus gattii EJB2.</title>
        <authorList>
            <consortium name="The Broad Institute Genomics Platform"/>
            <person name="Cuomo C."/>
            <person name="Litvintseva A."/>
            <person name="Chen Y."/>
            <person name="Heitman J."/>
            <person name="Sun S."/>
            <person name="Springer D."/>
            <person name="Dromer F."/>
            <person name="Young S."/>
            <person name="Zeng Q."/>
            <person name="Gargeya S."/>
            <person name="Abouelleil A."/>
            <person name="Alvarado L."/>
            <person name="Chapman S.B."/>
            <person name="Gainer-Dewar J."/>
            <person name="Goldberg J."/>
            <person name="Griggs A."/>
            <person name="Gujja S."/>
            <person name="Hansen M."/>
            <person name="Howarth C."/>
            <person name="Imamovic A."/>
            <person name="Larimer J."/>
            <person name="Murphy C."/>
            <person name="Naylor J."/>
            <person name="Pearson M."/>
            <person name="Priest M."/>
            <person name="Roberts A."/>
            <person name="Saif S."/>
            <person name="Shea T."/>
            <person name="Sykes S."/>
            <person name="Wortman J."/>
            <person name="Nusbaum C."/>
            <person name="Birren B."/>
        </authorList>
    </citation>
    <scope>NUCLEOTIDE SEQUENCE [LARGE SCALE GENOMIC DNA]</scope>
    <source>
        <strain evidence="1 2">EJB2</strain>
    </source>
</reference>
<dbReference type="EMBL" id="KN848600">
    <property type="protein sequence ID" value="KIR81440.1"/>
    <property type="molecule type" value="Genomic_DNA"/>
</dbReference>
<dbReference type="Proteomes" id="UP000054272">
    <property type="component" value="Unassembled WGS sequence"/>
</dbReference>
<name>A0ABR5C0N8_9TREE</name>
<keyword evidence="2" id="KW-1185">Reference proteome</keyword>